<proteinExistence type="predicted"/>
<reference evidence="1 2" key="2">
    <citation type="journal article" date="2022" name="Mol. Ecol. Resour.">
        <title>The genomes of chicory, endive, great burdock and yacon provide insights into Asteraceae paleo-polyploidization history and plant inulin production.</title>
        <authorList>
            <person name="Fan W."/>
            <person name="Wang S."/>
            <person name="Wang H."/>
            <person name="Wang A."/>
            <person name="Jiang F."/>
            <person name="Liu H."/>
            <person name="Zhao H."/>
            <person name="Xu D."/>
            <person name="Zhang Y."/>
        </authorList>
    </citation>
    <scope>NUCLEOTIDE SEQUENCE [LARGE SCALE GENOMIC DNA]</scope>
    <source>
        <strain evidence="2">cv. Punajuju</strain>
        <tissue evidence="1">Leaves</tissue>
    </source>
</reference>
<accession>A0ACB8ZWM9</accession>
<comment type="caution">
    <text evidence="1">The sequence shown here is derived from an EMBL/GenBank/DDBJ whole genome shotgun (WGS) entry which is preliminary data.</text>
</comment>
<protein>
    <submittedName>
        <fullName evidence="1">Uncharacterized protein</fullName>
    </submittedName>
</protein>
<evidence type="ECO:0000313" key="1">
    <source>
        <dbReference type="EMBL" id="KAI3700540.1"/>
    </source>
</evidence>
<organism evidence="1 2">
    <name type="scientific">Cichorium intybus</name>
    <name type="common">Chicory</name>
    <dbReference type="NCBI Taxonomy" id="13427"/>
    <lineage>
        <taxon>Eukaryota</taxon>
        <taxon>Viridiplantae</taxon>
        <taxon>Streptophyta</taxon>
        <taxon>Embryophyta</taxon>
        <taxon>Tracheophyta</taxon>
        <taxon>Spermatophyta</taxon>
        <taxon>Magnoliopsida</taxon>
        <taxon>eudicotyledons</taxon>
        <taxon>Gunneridae</taxon>
        <taxon>Pentapetalae</taxon>
        <taxon>asterids</taxon>
        <taxon>campanulids</taxon>
        <taxon>Asterales</taxon>
        <taxon>Asteraceae</taxon>
        <taxon>Cichorioideae</taxon>
        <taxon>Cichorieae</taxon>
        <taxon>Cichoriinae</taxon>
        <taxon>Cichorium</taxon>
    </lineage>
</organism>
<reference evidence="2" key="1">
    <citation type="journal article" date="2022" name="Mol. Ecol. Resour.">
        <title>The genomes of chicory, endive, great burdock and yacon provide insights into Asteraceae palaeo-polyploidization history and plant inulin production.</title>
        <authorList>
            <person name="Fan W."/>
            <person name="Wang S."/>
            <person name="Wang H."/>
            <person name="Wang A."/>
            <person name="Jiang F."/>
            <person name="Liu H."/>
            <person name="Zhao H."/>
            <person name="Xu D."/>
            <person name="Zhang Y."/>
        </authorList>
    </citation>
    <scope>NUCLEOTIDE SEQUENCE [LARGE SCALE GENOMIC DNA]</scope>
    <source>
        <strain evidence="2">cv. Punajuju</strain>
    </source>
</reference>
<keyword evidence="2" id="KW-1185">Reference proteome</keyword>
<gene>
    <name evidence="1" type="ORF">L2E82_45171</name>
</gene>
<name>A0ACB8ZWM9_CICIN</name>
<sequence>MNHEINHRDKRHPPFTCDFWSNGGREGERRRLMDERWRVSGRRRWEIARVSIDSQNIGRRLFAGNLEWLAMDGKNLTMEMSRTMDAPTSINQMFFDFRITNLDSCNSSISLTSIDKPKSEILGI</sequence>
<evidence type="ECO:0000313" key="2">
    <source>
        <dbReference type="Proteomes" id="UP001055811"/>
    </source>
</evidence>
<dbReference type="EMBL" id="CM042016">
    <property type="protein sequence ID" value="KAI3700540.1"/>
    <property type="molecule type" value="Genomic_DNA"/>
</dbReference>
<dbReference type="Proteomes" id="UP001055811">
    <property type="component" value="Linkage Group LG08"/>
</dbReference>